<gene>
    <name evidence="1" type="ORF">HMPREF9441_02753</name>
</gene>
<dbReference type="EMBL" id="AFFY01000045">
    <property type="protein sequence ID" value="EHG99141.1"/>
    <property type="molecule type" value="Genomic_DNA"/>
</dbReference>
<dbReference type="AlphaFoldDB" id="G5STP8"/>
<protein>
    <submittedName>
        <fullName evidence="1">Uncharacterized protein</fullName>
    </submittedName>
</protein>
<comment type="caution">
    <text evidence="1">The sequence shown here is derived from an EMBL/GenBank/DDBJ whole genome shotgun (WGS) entry which is preliminary data.</text>
</comment>
<dbReference type="Proteomes" id="UP000003598">
    <property type="component" value="Unassembled WGS sequence"/>
</dbReference>
<sequence>MASLLSSCQRKDWNKSKMTKRMIGFRESIVVVLLVREQPRYKVIQNITQYTNLQLFFSETFISLVLQNSIRTPFAKQKQAVSDLFLSDL</sequence>
<dbReference type="STRING" id="762968.HMPREF9441_02753"/>
<reference evidence="1 2" key="1">
    <citation type="submission" date="2011-03" db="EMBL/GenBank/DDBJ databases">
        <authorList>
            <person name="Weinstock G."/>
            <person name="Sodergren E."/>
            <person name="Clifton S."/>
            <person name="Fulton L."/>
            <person name="Fulton B."/>
            <person name="Courtney L."/>
            <person name="Fronick C."/>
            <person name="Harrison M."/>
            <person name="Strong C."/>
            <person name="Farmer C."/>
            <person name="Delahaunty K."/>
            <person name="Markovic C."/>
            <person name="Hall O."/>
            <person name="Minx P."/>
            <person name="Tomlinson C."/>
            <person name="Mitreva M."/>
            <person name="Hou S."/>
            <person name="Chen J."/>
            <person name="Wollam A."/>
            <person name="Pepin K.H."/>
            <person name="Johnson M."/>
            <person name="Bhonagiri V."/>
            <person name="Zhang X."/>
            <person name="Suruliraj S."/>
            <person name="Warren W."/>
            <person name="Chinwalla A."/>
            <person name="Mardis E.R."/>
            <person name="Wilson R.K."/>
        </authorList>
    </citation>
    <scope>NUCLEOTIDE SEQUENCE [LARGE SCALE GENOMIC DNA]</scope>
    <source>
        <strain evidence="1 2">YIT 11840</strain>
    </source>
</reference>
<dbReference type="HOGENOM" id="CLU_2451895_0_0_10"/>
<evidence type="ECO:0000313" key="1">
    <source>
        <dbReference type="EMBL" id="EHG99141.1"/>
    </source>
</evidence>
<accession>G5STP8</accession>
<evidence type="ECO:0000313" key="2">
    <source>
        <dbReference type="Proteomes" id="UP000003598"/>
    </source>
</evidence>
<proteinExistence type="predicted"/>
<keyword evidence="2" id="KW-1185">Reference proteome</keyword>
<organism evidence="1 2">
    <name type="scientific">Paraprevotella clara YIT 11840</name>
    <dbReference type="NCBI Taxonomy" id="762968"/>
    <lineage>
        <taxon>Bacteria</taxon>
        <taxon>Pseudomonadati</taxon>
        <taxon>Bacteroidota</taxon>
        <taxon>Bacteroidia</taxon>
        <taxon>Bacteroidales</taxon>
        <taxon>Prevotellaceae</taxon>
        <taxon>Paraprevotella</taxon>
    </lineage>
</organism>
<name>G5STP8_9BACT</name>